<evidence type="ECO:0000313" key="1">
    <source>
        <dbReference type="EMBL" id="KIP09706.1"/>
    </source>
</evidence>
<sequence>MLQAGYMGASPALVLLQSCTALRRRTCTLPKNWRCIYRAFLSFFSRLHLIVLCQAQPVLLLRALGKRSTKARSQNCPHSRLHYS</sequence>
<gene>
    <name evidence="1" type="ORF">PHLGIDRAFT_308496</name>
</gene>
<dbReference type="EMBL" id="KN840463">
    <property type="protein sequence ID" value="KIP09706.1"/>
    <property type="molecule type" value="Genomic_DNA"/>
</dbReference>
<dbReference type="Proteomes" id="UP000053257">
    <property type="component" value="Unassembled WGS sequence"/>
</dbReference>
<dbReference type="HOGENOM" id="CLU_2528231_0_0_1"/>
<dbReference type="AlphaFoldDB" id="A0A0C3S2U0"/>
<protein>
    <submittedName>
        <fullName evidence="1">Uncharacterized protein</fullName>
    </submittedName>
</protein>
<name>A0A0C3S2U0_PHLG1</name>
<proteinExistence type="predicted"/>
<reference evidence="1 2" key="1">
    <citation type="journal article" date="2014" name="PLoS Genet.">
        <title>Analysis of the Phlebiopsis gigantea genome, transcriptome and secretome provides insight into its pioneer colonization strategies of wood.</title>
        <authorList>
            <person name="Hori C."/>
            <person name="Ishida T."/>
            <person name="Igarashi K."/>
            <person name="Samejima M."/>
            <person name="Suzuki H."/>
            <person name="Master E."/>
            <person name="Ferreira P."/>
            <person name="Ruiz-Duenas F.J."/>
            <person name="Held B."/>
            <person name="Canessa P."/>
            <person name="Larrondo L.F."/>
            <person name="Schmoll M."/>
            <person name="Druzhinina I.S."/>
            <person name="Kubicek C.P."/>
            <person name="Gaskell J.A."/>
            <person name="Kersten P."/>
            <person name="St John F."/>
            <person name="Glasner J."/>
            <person name="Sabat G."/>
            <person name="Splinter BonDurant S."/>
            <person name="Syed K."/>
            <person name="Yadav J."/>
            <person name="Mgbeahuruike A.C."/>
            <person name="Kovalchuk A."/>
            <person name="Asiegbu F.O."/>
            <person name="Lackner G."/>
            <person name="Hoffmeister D."/>
            <person name="Rencoret J."/>
            <person name="Gutierrez A."/>
            <person name="Sun H."/>
            <person name="Lindquist E."/>
            <person name="Barry K."/>
            <person name="Riley R."/>
            <person name="Grigoriev I.V."/>
            <person name="Henrissat B."/>
            <person name="Kues U."/>
            <person name="Berka R.M."/>
            <person name="Martinez A.T."/>
            <person name="Covert S.F."/>
            <person name="Blanchette R.A."/>
            <person name="Cullen D."/>
        </authorList>
    </citation>
    <scope>NUCLEOTIDE SEQUENCE [LARGE SCALE GENOMIC DNA]</scope>
    <source>
        <strain evidence="1 2">11061_1 CR5-6</strain>
    </source>
</reference>
<organism evidence="1 2">
    <name type="scientific">Phlebiopsis gigantea (strain 11061_1 CR5-6)</name>
    <name type="common">White-rot fungus</name>
    <name type="synonym">Peniophora gigantea</name>
    <dbReference type="NCBI Taxonomy" id="745531"/>
    <lineage>
        <taxon>Eukaryota</taxon>
        <taxon>Fungi</taxon>
        <taxon>Dikarya</taxon>
        <taxon>Basidiomycota</taxon>
        <taxon>Agaricomycotina</taxon>
        <taxon>Agaricomycetes</taxon>
        <taxon>Polyporales</taxon>
        <taxon>Phanerochaetaceae</taxon>
        <taxon>Phlebiopsis</taxon>
    </lineage>
</organism>
<evidence type="ECO:0000313" key="2">
    <source>
        <dbReference type="Proteomes" id="UP000053257"/>
    </source>
</evidence>
<accession>A0A0C3S2U0</accession>
<keyword evidence="2" id="KW-1185">Reference proteome</keyword>